<dbReference type="InterPro" id="IPR001173">
    <property type="entry name" value="Glyco_trans_2-like"/>
</dbReference>
<accession>A0A4R5CLP4</accession>
<dbReference type="InterPro" id="IPR050834">
    <property type="entry name" value="Glycosyltransf_2"/>
</dbReference>
<dbReference type="Pfam" id="PF00535">
    <property type="entry name" value="Glycos_transf_2"/>
    <property type="match status" value="1"/>
</dbReference>
<keyword evidence="2" id="KW-0808">Transferase</keyword>
<dbReference type="EMBL" id="SMFK01000002">
    <property type="protein sequence ID" value="TDD98402.1"/>
    <property type="molecule type" value="Genomic_DNA"/>
</dbReference>
<dbReference type="CDD" id="cd00761">
    <property type="entry name" value="Glyco_tranf_GTA_type"/>
    <property type="match status" value="1"/>
</dbReference>
<dbReference type="Proteomes" id="UP000295479">
    <property type="component" value="Unassembled WGS sequence"/>
</dbReference>
<dbReference type="SUPFAM" id="SSF53448">
    <property type="entry name" value="Nucleotide-diphospho-sugar transferases"/>
    <property type="match status" value="1"/>
</dbReference>
<organism evidence="2 3">
    <name type="scientific">Flavobacterium cellulosilyticum</name>
    <dbReference type="NCBI Taxonomy" id="2541731"/>
    <lineage>
        <taxon>Bacteria</taxon>
        <taxon>Pseudomonadati</taxon>
        <taxon>Bacteroidota</taxon>
        <taxon>Flavobacteriia</taxon>
        <taxon>Flavobacteriales</taxon>
        <taxon>Flavobacteriaceae</taxon>
        <taxon>Flavobacterium</taxon>
    </lineage>
</organism>
<keyword evidence="3" id="KW-1185">Reference proteome</keyword>
<comment type="caution">
    <text evidence="2">The sequence shown here is derived from an EMBL/GenBank/DDBJ whole genome shotgun (WGS) entry which is preliminary data.</text>
</comment>
<evidence type="ECO:0000313" key="3">
    <source>
        <dbReference type="Proteomes" id="UP000295479"/>
    </source>
</evidence>
<gene>
    <name evidence="2" type="ORF">E0F76_04485</name>
</gene>
<name>A0A4R5CLP4_9FLAO</name>
<dbReference type="Gene3D" id="3.90.550.10">
    <property type="entry name" value="Spore Coat Polysaccharide Biosynthesis Protein SpsA, Chain A"/>
    <property type="match status" value="1"/>
</dbReference>
<evidence type="ECO:0000259" key="1">
    <source>
        <dbReference type="Pfam" id="PF00535"/>
    </source>
</evidence>
<dbReference type="OrthoDB" id="9815829at2"/>
<dbReference type="AlphaFoldDB" id="A0A4R5CLP4"/>
<protein>
    <submittedName>
        <fullName evidence="2">Glycosyltransferase family 2 protein</fullName>
    </submittedName>
</protein>
<sequence>MKKLAVLLPTYNAVDYLPESIDSVLNQTFTDFDLYVYDDCSTDNTEDIVSKYKDTRLYYRKNLENLGIAKTLNKGLEELLPQYEYIARMDADDWCYPERFEKQMDFLNKNQEIVMCGTQGYWLKDINQNPISAWKYPTREAYIKIYMLFAASFGHSSVIFRSASFDKFNLRYNENISTCEDWDLWIRVAKMGHVANLPDFVMKYRILENSNHRSSGNTKRHLEERSMIISSYWTNFGISFKPEQVYDYYYGNKTMTPCDFIIKLSVLIKTFNLLYANTENNFVIAERKNFSYMMVRRILDFWKRSQVSRFDLLIWKVILKEVTFMNKIKLLKSIIR</sequence>
<dbReference type="PANTHER" id="PTHR43685">
    <property type="entry name" value="GLYCOSYLTRANSFERASE"/>
    <property type="match status" value="1"/>
</dbReference>
<dbReference type="InterPro" id="IPR029044">
    <property type="entry name" value="Nucleotide-diphossugar_trans"/>
</dbReference>
<evidence type="ECO:0000313" key="2">
    <source>
        <dbReference type="EMBL" id="TDD98402.1"/>
    </source>
</evidence>
<proteinExistence type="predicted"/>
<reference evidence="2 3" key="1">
    <citation type="submission" date="2019-03" db="EMBL/GenBank/DDBJ databases">
        <title>Flavobacterium AR-3-4 sp. nov. isolated from arctic soil.</title>
        <authorList>
            <person name="Chaudhary D.K."/>
        </authorList>
    </citation>
    <scope>NUCLEOTIDE SEQUENCE [LARGE SCALE GENOMIC DNA]</scope>
    <source>
        <strain evidence="2 3">AR-3-4</strain>
    </source>
</reference>
<dbReference type="PANTHER" id="PTHR43685:SF2">
    <property type="entry name" value="GLYCOSYLTRANSFERASE 2-LIKE DOMAIN-CONTAINING PROTEIN"/>
    <property type="match status" value="1"/>
</dbReference>
<feature type="domain" description="Glycosyltransferase 2-like" evidence="1">
    <location>
        <begin position="6"/>
        <end position="162"/>
    </location>
</feature>
<dbReference type="GO" id="GO:0016740">
    <property type="term" value="F:transferase activity"/>
    <property type="evidence" value="ECO:0007669"/>
    <property type="project" value="UniProtKB-KW"/>
</dbReference>
<dbReference type="RefSeq" id="WP_132001967.1">
    <property type="nucleotide sequence ID" value="NZ_SMFK01000002.1"/>
</dbReference>